<reference evidence="2 3" key="1">
    <citation type="submission" date="2016-11" db="EMBL/GenBank/DDBJ databases">
        <authorList>
            <person name="Jaros S."/>
            <person name="Januszkiewicz K."/>
            <person name="Wedrychowicz H."/>
        </authorList>
    </citation>
    <scope>NUCLEOTIDE SEQUENCE [LARGE SCALE GENOMIC DNA]</scope>
    <source>
        <strain evidence="2 3">GAS138</strain>
    </source>
</reference>
<evidence type="ECO:0000313" key="3">
    <source>
        <dbReference type="Proteomes" id="UP000189796"/>
    </source>
</evidence>
<feature type="transmembrane region" description="Helical" evidence="1">
    <location>
        <begin position="35"/>
        <end position="57"/>
    </location>
</feature>
<sequence length="61" mass="6271">MKYVALHGTAFIGAALIAFVGAYLAHVVLGVPRHAIQIDALGMAACLAGFIGAAMFAQRRG</sequence>
<name>A0A1M5UI82_9BRAD</name>
<dbReference type="Proteomes" id="UP000189796">
    <property type="component" value="Chromosome I"/>
</dbReference>
<accession>A0A1M5UI82</accession>
<gene>
    <name evidence="2" type="ORF">SAMN05443248_5445</name>
</gene>
<evidence type="ECO:0000256" key="1">
    <source>
        <dbReference type="SAM" id="Phobius"/>
    </source>
</evidence>
<keyword evidence="1" id="KW-1133">Transmembrane helix</keyword>
<keyword evidence="1" id="KW-0472">Membrane</keyword>
<dbReference type="AlphaFoldDB" id="A0A1M5UI82"/>
<proteinExistence type="predicted"/>
<evidence type="ECO:0000313" key="2">
    <source>
        <dbReference type="EMBL" id="SHH62363.1"/>
    </source>
</evidence>
<dbReference type="RefSeq" id="WP_079604065.1">
    <property type="nucleotide sequence ID" value="NZ_LT670817.1"/>
</dbReference>
<protein>
    <submittedName>
        <fullName evidence="2">Uncharacterized protein</fullName>
    </submittedName>
</protein>
<dbReference type="EMBL" id="LT670817">
    <property type="protein sequence ID" value="SHH62363.1"/>
    <property type="molecule type" value="Genomic_DNA"/>
</dbReference>
<keyword evidence="1" id="KW-0812">Transmembrane</keyword>
<feature type="transmembrane region" description="Helical" evidence="1">
    <location>
        <begin position="9"/>
        <end position="29"/>
    </location>
</feature>
<organism evidence="2 3">
    <name type="scientific">Bradyrhizobium erythrophlei</name>
    <dbReference type="NCBI Taxonomy" id="1437360"/>
    <lineage>
        <taxon>Bacteria</taxon>
        <taxon>Pseudomonadati</taxon>
        <taxon>Pseudomonadota</taxon>
        <taxon>Alphaproteobacteria</taxon>
        <taxon>Hyphomicrobiales</taxon>
        <taxon>Nitrobacteraceae</taxon>
        <taxon>Bradyrhizobium</taxon>
    </lineage>
</organism>